<dbReference type="InterPro" id="IPR001005">
    <property type="entry name" value="SANT/Myb"/>
</dbReference>
<feature type="compositionally biased region" description="Low complexity" evidence="9">
    <location>
        <begin position="18"/>
        <end position="30"/>
    </location>
</feature>
<dbReference type="InterPro" id="IPR027109">
    <property type="entry name" value="Swc4/Dmap1"/>
</dbReference>
<evidence type="ECO:0000256" key="4">
    <source>
        <dbReference type="ARBA" id="ARBA00022853"/>
    </source>
</evidence>
<protein>
    <recommendedName>
        <fullName evidence="3">SWR1-complex protein 4</fullName>
    </recommendedName>
</protein>
<evidence type="ECO:0000256" key="7">
    <source>
        <dbReference type="ARBA" id="ARBA00023242"/>
    </source>
</evidence>
<dbReference type="PANTHER" id="PTHR12855">
    <property type="entry name" value="DNA METHYLTRANSFERASE 1-ASSOCIATED PROTEIN 1 FAMILY MEMBER"/>
    <property type="match status" value="1"/>
</dbReference>
<dbReference type="Gene3D" id="1.10.10.60">
    <property type="entry name" value="Homeodomain-like"/>
    <property type="match status" value="1"/>
</dbReference>
<proteinExistence type="inferred from homology"/>
<feature type="region of interest" description="Disordered" evidence="9">
    <location>
        <begin position="307"/>
        <end position="355"/>
    </location>
</feature>
<feature type="compositionally biased region" description="Low complexity" evidence="9">
    <location>
        <begin position="345"/>
        <end position="355"/>
    </location>
</feature>
<evidence type="ECO:0000256" key="6">
    <source>
        <dbReference type="ARBA" id="ARBA00023163"/>
    </source>
</evidence>
<evidence type="ECO:0000256" key="5">
    <source>
        <dbReference type="ARBA" id="ARBA00023015"/>
    </source>
</evidence>
<dbReference type="Proteomes" id="UP000292702">
    <property type="component" value="Unassembled WGS sequence"/>
</dbReference>
<sequence>MAGPSASDVRAALSLGEPSSSTPPHASATPLARKPSLRKPEGMPRELYQLIGPSAPTLIEQFAKPQLKQKPNLGSGGGAGQDGNAVAGSSKVKWEWRTFKNGARSDGLKLSHWVKADTDPNADYPFAKYNISTNSYVYSQDEYTRLLEDKEWTKEETDYLFELAREYDGRFYVIGDRYDFPNGSHRSLEDLKDRYYSVCRKLIRNRPWGGDEASKNQLLSSFQFDKDREVTRKQYVASLMNRTPEQIAEEESLYIELKRLEQRERRFKKDRDELLRTMLGIESGLADIPDEDGLSASASNNNLSISLSTSGLSIDTSNKKRKKGNGDVETPISATPSSSSVIQLSQPQKKQQSAKSAAYDAAQCIVRTDVPSNASSNKSAHTPVTLRSFKIPFIKSSNQQKVTQLLAELKISNQRLVMPTRDNLAKLEGLMEAANALIDTKKLVDKVEMDLNVARARLGMAVEGGEADAAPAGGSASASGAGGQAGVETQTPGAMDVDEDAEGEQEDPVDASGRGQSVVSTRSTRSRKQARRSMSISSVDTAATGAGNKKRKR</sequence>
<feature type="compositionally biased region" description="Polar residues" evidence="9">
    <location>
        <begin position="532"/>
        <end position="541"/>
    </location>
</feature>
<keyword evidence="4" id="KW-0156">Chromatin regulator</keyword>
<feature type="compositionally biased region" description="Low complexity" evidence="9">
    <location>
        <begin position="307"/>
        <end position="316"/>
    </location>
</feature>
<comment type="caution">
    <text evidence="11">The sequence shown here is derived from an EMBL/GenBank/DDBJ whole genome shotgun (WGS) entry which is preliminary data.</text>
</comment>
<dbReference type="FunFam" id="1.10.10.60:FF:000087">
    <property type="entry name" value="DNA methyltransferase 1-associated protein 1"/>
    <property type="match status" value="1"/>
</dbReference>
<dbReference type="GO" id="GO:0035267">
    <property type="term" value="C:NuA4 histone acetyltransferase complex"/>
    <property type="evidence" value="ECO:0007669"/>
    <property type="project" value="InterPro"/>
</dbReference>
<feature type="compositionally biased region" description="Polar residues" evidence="9">
    <location>
        <begin position="332"/>
        <end position="344"/>
    </location>
</feature>
<dbReference type="OrthoDB" id="19740at2759"/>
<evidence type="ECO:0000256" key="3">
    <source>
        <dbReference type="ARBA" id="ARBA00019132"/>
    </source>
</evidence>
<dbReference type="GO" id="GO:0006338">
    <property type="term" value="P:chromatin remodeling"/>
    <property type="evidence" value="ECO:0007669"/>
    <property type="project" value="InterPro"/>
</dbReference>
<evidence type="ECO:0000256" key="1">
    <source>
        <dbReference type="ARBA" id="ARBA00004123"/>
    </source>
</evidence>
<dbReference type="InterPro" id="IPR032563">
    <property type="entry name" value="DAMP1_SANT-like"/>
</dbReference>
<dbReference type="InterPro" id="IPR009057">
    <property type="entry name" value="Homeodomain-like_sf"/>
</dbReference>
<dbReference type="GO" id="GO:0006281">
    <property type="term" value="P:DNA repair"/>
    <property type="evidence" value="ECO:0007669"/>
    <property type="project" value="InterPro"/>
</dbReference>
<organism evidence="11 12">
    <name type="scientific">Steccherinum ochraceum</name>
    <dbReference type="NCBI Taxonomy" id="92696"/>
    <lineage>
        <taxon>Eukaryota</taxon>
        <taxon>Fungi</taxon>
        <taxon>Dikarya</taxon>
        <taxon>Basidiomycota</taxon>
        <taxon>Agaricomycotina</taxon>
        <taxon>Agaricomycetes</taxon>
        <taxon>Polyporales</taxon>
        <taxon>Steccherinaceae</taxon>
        <taxon>Steccherinum</taxon>
    </lineage>
</organism>
<feature type="domain" description="Myb-like" evidence="10">
    <location>
        <begin position="148"/>
        <end position="201"/>
    </location>
</feature>
<evidence type="ECO:0000313" key="12">
    <source>
        <dbReference type="Proteomes" id="UP000292702"/>
    </source>
</evidence>
<dbReference type="STRING" id="92696.A0A4R0RAV8"/>
<evidence type="ECO:0000256" key="8">
    <source>
        <dbReference type="ARBA" id="ARBA00025264"/>
    </source>
</evidence>
<keyword evidence="7" id="KW-0539">Nucleus</keyword>
<evidence type="ECO:0000256" key="9">
    <source>
        <dbReference type="SAM" id="MobiDB-lite"/>
    </source>
</evidence>
<evidence type="ECO:0000313" key="11">
    <source>
        <dbReference type="EMBL" id="TCD63966.1"/>
    </source>
</evidence>
<dbReference type="GO" id="GO:0003714">
    <property type="term" value="F:transcription corepressor activity"/>
    <property type="evidence" value="ECO:0007669"/>
    <property type="project" value="TreeGrafter"/>
</dbReference>
<keyword evidence="5" id="KW-0805">Transcription regulation</keyword>
<feature type="compositionally biased region" description="Low complexity" evidence="9">
    <location>
        <begin position="467"/>
        <end position="479"/>
    </location>
</feature>
<dbReference type="PANTHER" id="PTHR12855:SF10">
    <property type="entry name" value="DNA METHYLTRANSFERASE 1-ASSOCIATED PROTEIN 1"/>
    <property type="match status" value="1"/>
</dbReference>
<evidence type="ECO:0000256" key="2">
    <source>
        <dbReference type="ARBA" id="ARBA00006918"/>
    </source>
</evidence>
<feature type="region of interest" description="Disordered" evidence="9">
    <location>
        <begin position="466"/>
        <end position="553"/>
    </location>
</feature>
<evidence type="ECO:0000259" key="10">
    <source>
        <dbReference type="SMART" id="SM00717"/>
    </source>
</evidence>
<keyword evidence="12" id="KW-1185">Reference proteome</keyword>
<feature type="region of interest" description="Disordered" evidence="9">
    <location>
        <begin position="1"/>
        <end position="47"/>
    </location>
</feature>
<dbReference type="GO" id="GO:0000122">
    <property type="term" value="P:negative regulation of transcription by RNA polymerase II"/>
    <property type="evidence" value="ECO:0007669"/>
    <property type="project" value="TreeGrafter"/>
</dbReference>
<dbReference type="GO" id="GO:0000812">
    <property type="term" value="C:Swr1 complex"/>
    <property type="evidence" value="ECO:0007669"/>
    <property type="project" value="TreeGrafter"/>
</dbReference>
<keyword evidence="6" id="KW-0804">Transcription</keyword>
<dbReference type="SMART" id="SM00717">
    <property type="entry name" value="SANT"/>
    <property type="match status" value="1"/>
</dbReference>
<comment type="similarity">
    <text evidence="2">Belongs to the SWC4 family.</text>
</comment>
<dbReference type="AlphaFoldDB" id="A0A4R0RAV8"/>
<dbReference type="SUPFAM" id="SSF46689">
    <property type="entry name" value="Homeodomain-like"/>
    <property type="match status" value="1"/>
</dbReference>
<comment type="function">
    <text evidence="8">Component of the SWR1 complex which mediates the ATP-dependent exchange of histone H2A for the H2A variant HZT1 leading to transcriptional regulation of selected genes by chromatin remodeling. Component of the NuA4 histone acetyltransferase complex which is involved in transcriptional activation of selected genes principally by acetylation of nucleosomal histone H4 and H2A. The NuA4 complex is also involved in DNA repair.</text>
</comment>
<accession>A0A4R0RAV8</accession>
<name>A0A4R0RAV8_9APHY</name>
<feature type="compositionally biased region" description="Acidic residues" evidence="9">
    <location>
        <begin position="496"/>
        <end position="509"/>
    </location>
</feature>
<dbReference type="Pfam" id="PF16282">
    <property type="entry name" value="SANT_DAMP1_like"/>
    <property type="match status" value="1"/>
</dbReference>
<reference evidence="11 12" key="1">
    <citation type="submission" date="2018-11" db="EMBL/GenBank/DDBJ databases">
        <title>Genome assembly of Steccherinum ochraceum LE-BIN_3174, the white-rot fungus of the Steccherinaceae family (The Residual Polyporoid clade, Polyporales, Basidiomycota).</title>
        <authorList>
            <person name="Fedorova T.V."/>
            <person name="Glazunova O.A."/>
            <person name="Landesman E.O."/>
            <person name="Moiseenko K.V."/>
            <person name="Psurtseva N.V."/>
            <person name="Savinova O.S."/>
            <person name="Shakhova N.V."/>
            <person name="Tyazhelova T.V."/>
            <person name="Vasina D.V."/>
        </authorList>
    </citation>
    <scope>NUCLEOTIDE SEQUENCE [LARGE SCALE GENOMIC DNA]</scope>
    <source>
        <strain evidence="11 12">LE-BIN_3174</strain>
    </source>
</reference>
<dbReference type="EMBL" id="RWJN01000264">
    <property type="protein sequence ID" value="TCD63966.1"/>
    <property type="molecule type" value="Genomic_DNA"/>
</dbReference>
<comment type="subcellular location">
    <subcellularLocation>
        <location evidence="1">Nucleus</location>
    </subcellularLocation>
</comment>
<gene>
    <name evidence="11" type="primary">SWC4</name>
    <name evidence="11" type="ORF">EIP91_004735</name>
</gene>